<reference evidence="3" key="1">
    <citation type="submission" date="2021-10" db="EMBL/GenBank/DDBJ databases">
        <title>Tropical sea cucumber genome reveals ecological adaptation and Cuvierian tubules defense mechanism.</title>
        <authorList>
            <person name="Chen T."/>
        </authorList>
    </citation>
    <scope>NUCLEOTIDE SEQUENCE</scope>
    <source>
        <strain evidence="3">Nanhai2018</strain>
        <tissue evidence="3">Muscle</tissue>
    </source>
</reference>
<name>A0A9Q1BAN5_HOLLE</name>
<evidence type="ECO:0000313" key="3">
    <source>
        <dbReference type="EMBL" id="KAJ8018109.1"/>
    </source>
</evidence>
<dbReference type="OrthoDB" id="6127648at2759"/>
<dbReference type="AlphaFoldDB" id="A0A9Q1BAN5"/>
<dbReference type="EMBL" id="JAIZAY010000626">
    <property type="protein sequence ID" value="KAJ8018109.1"/>
    <property type="molecule type" value="Genomic_DNA"/>
</dbReference>
<accession>A0A9Q1BAN5</accession>
<dbReference type="Proteomes" id="UP001152320">
    <property type="component" value="Unassembled WGS sequence"/>
</dbReference>
<feature type="chain" id="PRO_5040321752" evidence="2">
    <location>
        <begin position="16"/>
        <end position="224"/>
    </location>
</feature>
<proteinExistence type="predicted"/>
<keyword evidence="4" id="KW-1185">Reference proteome</keyword>
<feature type="signal peptide" evidence="2">
    <location>
        <begin position="1"/>
        <end position="15"/>
    </location>
</feature>
<keyword evidence="2" id="KW-0732">Signal</keyword>
<evidence type="ECO:0000313" key="4">
    <source>
        <dbReference type="Proteomes" id="UP001152320"/>
    </source>
</evidence>
<feature type="compositionally biased region" description="Basic residues" evidence="1">
    <location>
        <begin position="212"/>
        <end position="224"/>
    </location>
</feature>
<evidence type="ECO:0000256" key="2">
    <source>
        <dbReference type="SAM" id="SignalP"/>
    </source>
</evidence>
<sequence>MYSCCLLQCFDFCAGLFLRAFPKLWGCGGYELMRTATGSSSRLSVITEGACTSEELKSWCSQRVYLRPIQMDFEIDPVPTDSGPAENCLKCGLNMSLHLLRNHIEECPEAMTPSNICQSFKKCGTHSFNPEVIPSDAYEPAKCLEPKPTAQTSTGCDDHIDEILEKHSTTGRAKPKKKRQKTQYRAAGVAITETAILLTLRKVQEDRELSKSHQRTIAKRPARQ</sequence>
<evidence type="ECO:0000256" key="1">
    <source>
        <dbReference type="SAM" id="MobiDB-lite"/>
    </source>
</evidence>
<gene>
    <name evidence="3" type="ORF">HOLleu_44077</name>
</gene>
<organism evidence="3 4">
    <name type="scientific">Holothuria leucospilota</name>
    <name type="common">Black long sea cucumber</name>
    <name type="synonym">Mertensiothuria leucospilota</name>
    <dbReference type="NCBI Taxonomy" id="206669"/>
    <lineage>
        <taxon>Eukaryota</taxon>
        <taxon>Metazoa</taxon>
        <taxon>Echinodermata</taxon>
        <taxon>Eleutherozoa</taxon>
        <taxon>Echinozoa</taxon>
        <taxon>Holothuroidea</taxon>
        <taxon>Aspidochirotacea</taxon>
        <taxon>Aspidochirotida</taxon>
        <taxon>Holothuriidae</taxon>
        <taxon>Holothuria</taxon>
    </lineage>
</organism>
<feature type="region of interest" description="Disordered" evidence="1">
    <location>
        <begin position="205"/>
        <end position="224"/>
    </location>
</feature>
<comment type="caution">
    <text evidence="3">The sequence shown here is derived from an EMBL/GenBank/DDBJ whole genome shotgun (WGS) entry which is preliminary data.</text>
</comment>
<protein>
    <submittedName>
        <fullName evidence="3">Uncharacterized protein</fullName>
    </submittedName>
</protein>